<dbReference type="FunCoup" id="A0A2P5BQ01">
    <property type="interactions" value="238"/>
</dbReference>
<sequence length="402" mass="46056">VSKREDLRRAHSNSNLYNIMKMRTLSPALRFFSPSTSCTSIISLFSSLSSSAITTSSSSNSALVDCLTNTYKFTETHALSISNRFASIKSPDKPQSLHRFFRELGFSETQIRTLVLAFPQILFASPNKTLKPKVEFFEQQLGVASSDLGKLFSKHPLLLVHSLNKKLVPSIKILKQIYGCDENNKDFIRVLGKCKWDLVANPRSLLANCAFLESFGIVGPRLSMILKTYPYIFVMKESKLRDLISRVLDLGFSLDSRMLHSALYTVAGLSNETLKKKFDLLRSFGFSEHESLFMFRRAPNMLRTSEEKLKFGIDFFLNTVGFKKSVLIKNPHFLMFGMEKRVIPRYRVLQVLKSKKLLEKKPGFYKMLYYKEAEFLAKYVSRFRDDAEELLEAYKGHILDSS</sequence>
<keyword evidence="2" id="KW-0804">Transcription</keyword>
<keyword evidence="2" id="KW-0806">Transcription termination</keyword>
<dbReference type="OrthoDB" id="637682at2759"/>
<evidence type="ECO:0000313" key="4">
    <source>
        <dbReference type="EMBL" id="PON50879.1"/>
    </source>
</evidence>
<dbReference type="GO" id="GO:0006353">
    <property type="term" value="P:DNA-templated transcription termination"/>
    <property type="evidence" value="ECO:0007669"/>
    <property type="project" value="UniProtKB-KW"/>
</dbReference>
<dbReference type="InterPro" id="IPR003690">
    <property type="entry name" value="MTERF"/>
</dbReference>
<dbReference type="Gene3D" id="1.25.70.10">
    <property type="entry name" value="Transcription termination factor 3, mitochondrial"/>
    <property type="match status" value="2"/>
</dbReference>
<dbReference type="InParanoid" id="A0A2P5BQ01"/>
<evidence type="ECO:0000313" key="5">
    <source>
        <dbReference type="Proteomes" id="UP000237000"/>
    </source>
</evidence>
<comment type="caution">
    <text evidence="4">The sequence shown here is derived from an EMBL/GenBank/DDBJ whole genome shotgun (WGS) entry which is preliminary data.</text>
</comment>
<protein>
    <submittedName>
        <fullName evidence="4">Mitochodrial transcription termination factor</fullName>
    </submittedName>
</protein>
<dbReference type="Proteomes" id="UP000237000">
    <property type="component" value="Unassembled WGS sequence"/>
</dbReference>
<dbReference type="PANTHER" id="PTHR13068:SF173">
    <property type="entry name" value="EMB|CAB62602.1"/>
    <property type="match status" value="1"/>
</dbReference>
<keyword evidence="5" id="KW-1185">Reference proteome</keyword>
<comment type="similarity">
    <text evidence="1">Belongs to the mTERF family.</text>
</comment>
<dbReference type="Pfam" id="PF02536">
    <property type="entry name" value="mTERF"/>
    <property type="match status" value="2"/>
</dbReference>
<dbReference type="EMBL" id="JXTC01000481">
    <property type="protein sequence ID" value="PON50879.1"/>
    <property type="molecule type" value="Genomic_DNA"/>
</dbReference>
<dbReference type="PANTHER" id="PTHR13068">
    <property type="entry name" value="CGI-12 PROTEIN-RELATED"/>
    <property type="match status" value="1"/>
</dbReference>
<accession>A0A2P5BQ01</accession>
<dbReference type="FunFam" id="1.25.70.10:FF:000001">
    <property type="entry name" value="Mitochondrial transcription termination factor-like"/>
    <property type="match status" value="1"/>
</dbReference>
<gene>
    <name evidence="4" type="ORF">TorRG33x02_312950</name>
</gene>
<dbReference type="STRING" id="63057.A0A2P5BQ01"/>
<keyword evidence="3" id="KW-0809">Transit peptide</keyword>
<reference evidence="5" key="1">
    <citation type="submission" date="2016-06" db="EMBL/GenBank/DDBJ databases">
        <title>Parallel loss of symbiosis genes in relatives of nitrogen-fixing non-legume Parasponia.</title>
        <authorList>
            <person name="Van Velzen R."/>
            <person name="Holmer R."/>
            <person name="Bu F."/>
            <person name="Rutten L."/>
            <person name="Van Zeijl A."/>
            <person name="Liu W."/>
            <person name="Santuari L."/>
            <person name="Cao Q."/>
            <person name="Sharma T."/>
            <person name="Shen D."/>
            <person name="Roswanjaya Y."/>
            <person name="Wardhani T."/>
            <person name="Kalhor M.S."/>
            <person name="Jansen J."/>
            <person name="Van den Hoogen J."/>
            <person name="Gungor B."/>
            <person name="Hartog M."/>
            <person name="Hontelez J."/>
            <person name="Verver J."/>
            <person name="Yang W.-C."/>
            <person name="Schijlen E."/>
            <person name="Repin R."/>
            <person name="Schilthuizen M."/>
            <person name="Schranz E."/>
            <person name="Heidstra R."/>
            <person name="Miyata K."/>
            <person name="Fedorova E."/>
            <person name="Kohlen W."/>
            <person name="Bisseling T."/>
            <person name="Smit S."/>
            <person name="Geurts R."/>
        </authorList>
    </citation>
    <scope>NUCLEOTIDE SEQUENCE [LARGE SCALE GENOMIC DNA]</scope>
    <source>
        <strain evidence="5">cv. RG33-2</strain>
    </source>
</reference>
<feature type="non-terminal residue" evidence="4">
    <location>
        <position position="1"/>
    </location>
</feature>
<dbReference type="GO" id="GO:0003676">
    <property type="term" value="F:nucleic acid binding"/>
    <property type="evidence" value="ECO:0007669"/>
    <property type="project" value="InterPro"/>
</dbReference>
<evidence type="ECO:0000256" key="3">
    <source>
        <dbReference type="ARBA" id="ARBA00022946"/>
    </source>
</evidence>
<name>A0A2P5BQ01_TREOI</name>
<evidence type="ECO:0000256" key="2">
    <source>
        <dbReference type="ARBA" id="ARBA00022472"/>
    </source>
</evidence>
<evidence type="ECO:0000256" key="1">
    <source>
        <dbReference type="ARBA" id="ARBA00007692"/>
    </source>
</evidence>
<dbReference type="InterPro" id="IPR038538">
    <property type="entry name" value="MTERF_sf"/>
</dbReference>
<proteinExistence type="inferred from homology"/>
<keyword evidence="2" id="KW-0805">Transcription regulation</keyword>
<dbReference type="SMART" id="SM00733">
    <property type="entry name" value="Mterf"/>
    <property type="match status" value="6"/>
</dbReference>
<organism evidence="4 5">
    <name type="scientific">Trema orientale</name>
    <name type="common">Charcoal tree</name>
    <name type="synonym">Celtis orientalis</name>
    <dbReference type="NCBI Taxonomy" id="63057"/>
    <lineage>
        <taxon>Eukaryota</taxon>
        <taxon>Viridiplantae</taxon>
        <taxon>Streptophyta</taxon>
        <taxon>Embryophyta</taxon>
        <taxon>Tracheophyta</taxon>
        <taxon>Spermatophyta</taxon>
        <taxon>Magnoliopsida</taxon>
        <taxon>eudicotyledons</taxon>
        <taxon>Gunneridae</taxon>
        <taxon>Pentapetalae</taxon>
        <taxon>rosids</taxon>
        <taxon>fabids</taxon>
        <taxon>Rosales</taxon>
        <taxon>Cannabaceae</taxon>
        <taxon>Trema</taxon>
    </lineage>
</organism>
<dbReference type="AlphaFoldDB" id="A0A2P5BQ01"/>